<name>M2RGX9_CERS8</name>
<dbReference type="HOGENOM" id="CLU_064109_0_0_1"/>
<feature type="compositionally biased region" description="Basic and acidic residues" evidence="1">
    <location>
        <begin position="236"/>
        <end position="249"/>
    </location>
</feature>
<organism evidence="2 3">
    <name type="scientific">Ceriporiopsis subvermispora (strain B)</name>
    <name type="common">White-rot fungus</name>
    <name type="synonym">Gelatoporia subvermispora</name>
    <dbReference type="NCBI Taxonomy" id="914234"/>
    <lineage>
        <taxon>Eukaryota</taxon>
        <taxon>Fungi</taxon>
        <taxon>Dikarya</taxon>
        <taxon>Basidiomycota</taxon>
        <taxon>Agaricomycotina</taxon>
        <taxon>Agaricomycetes</taxon>
        <taxon>Polyporales</taxon>
        <taxon>Gelatoporiaceae</taxon>
        <taxon>Gelatoporia</taxon>
    </lineage>
</organism>
<feature type="region of interest" description="Disordered" evidence="1">
    <location>
        <begin position="1"/>
        <end position="61"/>
    </location>
</feature>
<keyword evidence="3" id="KW-1185">Reference proteome</keyword>
<dbReference type="OrthoDB" id="3260303at2759"/>
<sequence>MVSPSPLEQLARDPALLSGIVSHRKTRRGSTGSRTPQREHSRDRGRSGKEVRREKKDSEAASLLTVMFAEEERQTHHLKAVLRSTSERLDYEARRADQAELRARTAETQAHESSTRASNAESARHAAELDTARAREEVKRYQLLIEAAERETRRLQAELQRQERLRAEAEQSATEVRETARVAQQALREYQARDSGRAERRRAEVQKNYNDGREDGFEDGRATGYEAGYDEGFQAGKDEGFQSGHREGFDTGMLTGFEEGKKAGWSEGFAEGKDQGQREERERALEAFDRFVETELDRRSMMTVVSHDRTEKWLECYAPSREASPSPKPVPPPSLPTEPSPVPVPVWLHRRLHYPAEAPSALVATANA</sequence>
<feature type="compositionally biased region" description="Basic and acidic residues" evidence="1">
    <location>
        <begin position="36"/>
        <end position="59"/>
    </location>
</feature>
<gene>
    <name evidence="2" type="ORF">CERSUDRAFT_83469</name>
</gene>
<feature type="region of interest" description="Disordered" evidence="1">
    <location>
        <begin position="189"/>
        <end position="256"/>
    </location>
</feature>
<evidence type="ECO:0000313" key="3">
    <source>
        <dbReference type="Proteomes" id="UP000016930"/>
    </source>
</evidence>
<evidence type="ECO:0000313" key="2">
    <source>
        <dbReference type="EMBL" id="EMD37737.1"/>
    </source>
</evidence>
<evidence type="ECO:0000256" key="1">
    <source>
        <dbReference type="SAM" id="MobiDB-lite"/>
    </source>
</evidence>
<feature type="compositionally biased region" description="Basic and acidic residues" evidence="1">
    <location>
        <begin position="85"/>
        <end position="114"/>
    </location>
</feature>
<feature type="compositionally biased region" description="Basic and acidic residues" evidence="1">
    <location>
        <begin position="190"/>
        <end position="221"/>
    </location>
</feature>
<dbReference type="Proteomes" id="UP000016930">
    <property type="component" value="Unassembled WGS sequence"/>
</dbReference>
<dbReference type="EMBL" id="KB445796">
    <property type="protein sequence ID" value="EMD37737.1"/>
    <property type="molecule type" value="Genomic_DNA"/>
</dbReference>
<dbReference type="AlphaFoldDB" id="M2RGX9"/>
<feature type="region of interest" description="Disordered" evidence="1">
    <location>
        <begin position="74"/>
        <end position="125"/>
    </location>
</feature>
<reference evidence="2 3" key="1">
    <citation type="journal article" date="2012" name="Proc. Natl. Acad. Sci. U.S.A.">
        <title>Comparative genomics of Ceriporiopsis subvermispora and Phanerochaete chrysosporium provide insight into selective ligninolysis.</title>
        <authorList>
            <person name="Fernandez-Fueyo E."/>
            <person name="Ruiz-Duenas F.J."/>
            <person name="Ferreira P."/>
            <person name="Floudas D."/>
            <person name="Hibbett D.S."/>
            <person name="Canessa P."/>
            <person name="Larrondo L.F."/>
            <person name="James T.Y."/>
            <person name="Seelenfreund D."/>
            <person name="Lobos S."/>
            <person name="Polanco R."/>
            <person name="Tello M."/>
            <person name="Honda Y."/>
            <person name="Watanabe T."/>
            <person name="Watanabe T."/>
            <person name="Ryu J.S."/>
            <person name="Kubicek C.P."/>
            <person name="Schmoll M."/>
            <person name="Gaskell J."/>
            <person name="Hammel K.E."/>
            <person name="St John F.J."/>
            <person name="Vanden Wymelenberg A."/>
            <person name="Sabat G."/>
            <person name="Splinter BonDurant S."/>
            <person name="Syed K."/>
            <person name="Yadav J.S."/>
            <person name="Doddapaneni H."/>
            <person name="Subramanian V."/>
            <person name="Lavin J.L."/>
            <person name="Oguiza J.A."/>
            <person name="Perez G."/>
            <person name="Pisabarro A.G."/>
            <person name="Ramirez L."/>
            <person name="Santoyo F."/>
            <person name="Master E."/>
            <person name="Coutinho P.M."/>
            <person name="Henrissat B."/>
            <person name="Lombard V."/>
            <person name="Magnuson J.K."/>
            <person name="Kuees U."/>
            <person name="Hori C."/>
            <person name="Igarashi K."/>
            <person name="Samejima M."/>
            <person name="Held B.W."/>
            <person name="Barry K.W."/>
            <person name="LaButti K.M."/>
            <person name="Lapidus A."/>
            <person name="Lindquist E.A."/>
            <person name="Lucas S.M."/>
            <person name="Riley R."/>
            <person name="Salamov A.A."/>
            <person name="Hoffmeister D."/>
            <person name="Schwenk D."/>
            <person name="Hadar Y."/>
            <person name="Yarden O."/>
            <person name="de Vries R.P."/>
            <person name="Wiebenga A."/>
            <person name="Stenlid J."/>
            <person name="Eastwood D."/>
            <person name="Grigoriev I.V."/>
            <person name="Berka R.M."/>
            <person name="Blanchette R.A."/>
            <person name="Kersten P."/>
            <person name="Martinez A.T."/>
            <person name="Vicuna R."/>
            <person name="Cullen D."/>
        </authorList>
    </citation>
    <scope>NUCLEOTIDE SEQUENCE [LARGE SCALE GENOMIC DNA]</scope>
    <source>
        <strain evidence="2 3">B</strain>
    </source>
</reference>
<feature type="compositionally biased region" description="Pro residues" evidence="1">
    <location>
        <begin position="326"/>
        <end position="340"/>
    </location>
</feature>
<evidence type="ECO:0008006" key="4">
    <source>
        <dbReference type="Google" id="ProtNLM"/>
    </source>
</evidence>
<feature type="region of interest" description="Disordered" evidence="1">
    <location>
        <begin position="316"/>
        <end position="340"/>
    </location>
</feature>
<proteinExistence type="predicted"/>
<accession>M2RGX9</accession>
<dbReference type="STRING" id="914234.M2RGX9"/>
<protein>
    <recommendedName>
        <fullName evidence="4">Essential protein Yae1 N-terminal domain-containing protein</fullName>
    </recommendedName>
</protein>